<dbReference type="Proteomes" id="UP000036202">
    <property type="component" value="Plasmid pbeh5"/>
</dbReference>
<dbReference type="Gene3D" id="2.40.440.10">
    <property type="entry name" value="L,D-transpeptidase catalytic domain-like"/>
    <property type="match status" value="1"/>
</dbReference>
<dbReference type="KEGG" id="beo:BEH_26230"/>
<feature type="chain" id="PRO_5030053428" evidence="10">
    <location>
        <begin position="29"/>
        <end position="184"/>
    </location>
</feature>
<evidence type="ECO:0000256" key="3">
    <source>
        <dbReference type="ARBA" id="ARBA00022679"/>
    </source>
</evidence>
<dbReference type="GO" id="GO:0008360">
    <property type="term" value="P:regulation of cell shape"/>
    <property type="evidence" value="ECO:0007669"/>
    <property type="project" value="UniProtKB-UniRule"/>
</dbReference>
<feature type="domain" description="L,D-TPase catalytic" evidence="11">
    <location>
        <begin position="36"/>
        <end position="160"/>
    </location>
</feature>
<dbReference type="Pfam" id="PF03734">
    <property type="entry name" value="YkuD"/>
    <property type="match status" value="1"/>
</dbReference>
<dbReference type="PANTHER" id="PTHR30582:SF4">
    <property type="entry name" value="L,D-TRANSPEPTIDASE YQJB-RELATED"/>
    <property type="match status" value="1"/>
</dbReference>
<sequence>MKKLFKTVTVLALFMVLLSGMTAGKTEAASNTANQDLIIINEYYNKLAYYHNGYLEMVVPVATGKTWDKTPVGFYKVVNKIENRPYYTGKISGGDPRNPLGKRWLGLNVNGTPGNTYGIHGSNNENSIGKYVSQGCVRMHNADVEKPYDKVQVGTSVNITYSYRSFEELTKVYGYKFKGYNMEN</sequence>
<keyword evidence="4" id="KW-0378">Hydrolase</keyword>
<evidence type="ECO:0000256" key="2">
    <source>
        <dbReference type="ARBA" id="ARBA00005992"/>
    </source>
</evidence>
<evidence type="ECO:0000313" key="12">
    <source>
        <dbReference type="EMBL" id="AWG44853.1"/>
    </source>
</evidence>
<keyword evidence="6 9" id="KW-0573">Peptidoglycan synthesis</keyword>
<dbReference type="OrthoDB" id="9787225at2"/>
<evidence type="ECO:0000256" key="5">
    <source>
        <dbReference type="ARBA" id="ARBA00022960"/>
    </source>
</evidence>
<evidence type="ECO:0000259" key="11">
    <source>
        <dbReference type="PROSITE" id="PS52029"/>
    </source>
</evidence>
<geneLocation type="plasmid" evidence="13">
    <name>pbeh5</name>
</geneLocation>
<dbReference type="UniPathway" id="UPA00219"/>
<accession>A0A2L1FFZ8</accession>
<comment type="similarity">
    <text evidence="2">Belongs to the YkuD family.</text>
</comment>
<evidence type="ECO:0000256" key="8">
    <source>
        <dbReference type="ARBA" id="ARBA00060592"/>
    </source>
</evidence>
<gene>
    <name evidence="12" type="ORF">BEH_26230</name>
</gene>
<accession>A0A2S1M0H4</accession>
<comment type="pathway">
    <text evidence="8">Glycan biosynthesis.</text>
</comment>
<dbReference type="GO" id="GO:0071555">
    <property type="term" value="P:cell wall organization"/>
    <property type="evidence" value="ECO:0007669"/>
    <property type="project" value="UniProtKB-UniRule"/>
</dbReference>
<feature type="active site" description="Proton donor/acceptor" evidence="9">
    <location>
        <position position="120"/>
    </location>
</feature>
<evidence type="ECO:0000256" key="10">
    <source>
        <dbReference type="SAM" id="SignalP"/>
    </source>
</evidence>
<dbReference type="CDD" id="cd16913">
    <property type="entry name" value="YkuD_like"/>
    <property type="match status" value="1"/>
</dbReference>
<dbReference type="GO" id="GO:0005576">
    <property type="term" value="C:extracellular region"/>
    <property type="evidence" value="ECO:0007669"/>
    <property type="project" value="TreeGrafter"/>
</dbReference>
<dbReference type="GO" id="GO:0071972">
    <property type="term" value="F:peptidoglycan L,D-transpeptidase activity"/>
    <property type="evidence" value="ECO:0007669"/>
    <property type="project" value="TreeGrafter"/>
</dbReference>
<dbReference type="InterPro" id="IPR005490">
    <property type="entry name" value="LD_TPept_cat_dom"/>
</dbReference>
<feature type="signal peptide" evidence="10">
    <location>
        <begin position="1"/>
        <end position="28"/>
    </location>
</feature>
<dbReference type="SUPFAM" id="SSF141523">
    <property type="entry name" value="L,D-transpeptidase catalytic domain-like"/>
    <property type="match status" value="1"/>
</dbReference>
<evidence type="ECO:0000256" key="6">
    <source>
        <dbReference type="ARBA" id="ARBA00022984"/>
    </source>
</evidence>
<evidence type="ECO:0000256" key="4">
    <source>
        <dbReference type="ARBA" id="ARBA00022801"/>
    </source>
</evidence>
<dbReference type="InterPro" id="IPR038063">
    <property type="entry name" value="Transpep_catalytic_dom"/>
</dbReference>
<evidence type="ECO:0000313" key="13">
    <source>
        <dbReference type="Proteomes" id="UP000036202"/>
    </source>
</evidence>
<dbReference type="RefSeq" id="WP_046218495.1">
    <property type="nucleotide sequence ID" value="NZ_CP015327.1"/>
</dbReference>
<feature type="active site" description="Nucleophile" evidence="9">
    <location>
        <position position="136"/>
    </location>
</feature>
<dbReference type="AlphaFoldDB" id="A0A2L1FFZ8"/>
<keyword evidence="12" id="KW-0614">Plasmid</keyword>
<evidence type="ECO:0000256" key="1">
    <source>
        <dbReference type="ARBA" id="ARBA00004752"/>
    </source>
</evidence>
<name>A0A2L1FFZ8_9BACI</name>
<dbReference type="FunFam" id="2.40.440.10:FF:000003">
    <property type="entry name" value="L,D-transpeptidase YciB"/>
    <property type="match status" value="1"/>
</dbReference>
<dbReference type="PANTHER" id="PTHR30582">
    <property type="entry name" value="L,D-TRANSPEPTIDASE"/>
    <property type="match status" value="1"/>
</dbReference>
<keyword evidence="13" id="KW-1185">Reference proteome</keyword>
<dbReference type="GO" id="GO:0016740">
    <property type="term" value="F:transferase activity"/>
    <property type="evidence" value="ECO:0007669"/>
    <property type="project" value="UniProtKB-KW"/>
</dbReference>
<comment type="pathway">
    <text evidence="1 9">Cell wall biogenesis; peptidoglycan biosynthesis.</text>
</comment>
<dbReference type="EMBL" id="CP015327">
    <property type="protein sequence ID" value="AWG44853.1"/>
    <property type="molecule type" value="Genomic_DNA"/>
</dbReference>
<keyword evidence="3" id="KW-0808">Transferase</keyword>
<dbReference type="PROSITE" id="PS52029">
    <property type="entry name" value="LD_TPASE"/>
    <property type="match status" value="1"/>
</dbReference>
<keyword evidence="10" id="KW-0732">Signal</keyword>
<proteinExistence type="inferred from homology"/>
<keyword evidence="7 9" id="KW-0961">Cell wall biogenesis/degradation</keyword>
<dbReference type="InterPro" id="IPR050979">
    <property type="entry name" value="LD-transpeptidase"/>
</dbReference>
<protein>
    <submittedName>
        <fullName evidence="12">L,D-transpeptidase</fullName>
    </submittedName>
</protein>
<organism evidence="12 13">
    <name type="scientific">Priestia filamentosa</name>
    <dbReference type="NCBI Taxonomy" id="1402861"/>
    <lineage>
        <taxon>Bacteria</taxon>
        <taxon>Bacillati</taxon>
        <taxon>Bacillota</taxon>
        <taxon>Bacilli</taxon>
        <taxon>Bacillales</taxon>
        <taxon>Bacillaceae</taxon>
        <taxon>Priestia</taxon>
    </lineage>
</organism>
<reference evidence="12 13" key="1">
    <citation type="journal article" date="2015" name="PLoS ONE">
        <title>Genome Sequence of Bacillus endophyticus and Analysis of Its Companion Mechanism in the Ketogulonigenium vulgare-Bacillus Strain Consortium.</title>
        <authorList>
            <person name="Jia N."/>
            <person name="Du J."/>
            <person name="Ding M.Z."/>
            <person name="Gao F."/>
            <person name="Yuan Y.J."/>
        </authorList>
    </citation>
    <scope>NUCLEOTIDE SEQUENCE [LARGE SCALE GENOMIC DNA]</scope>
    <source>
        <strain evidence="12 13">Hbe603</strain>
        <plasmid evidence="13">pbeh5</plasmid>
    </source>
</reference>
<keyword evidence="5 9" id="KW-0133">Cell shape</keyword>
<evidence type="ECO:0000256" key="9">
    <source>
        <dbReference type="PROSITE-ProRule" id="PRU01373"/>
    </source>
</evidence>
<evidence type="ECO:0000256" key="7">
    <source>
        <dbReference type="ARBA" id="ARBA00023316"/>
    </source>
</evidence>
<dbReference type="GO" id="GO:0018104">
    <property type="term" value="P:peptidoglycan-protein cross-linking"/>
    <property type="evidence" value="ECO:0007669"/>
    <property type="project" value="TreeGrafter"/>
</dbReference>